<dbReference type="OrthoDB" id="671595at2759"/>
<proteinExistence type="inferred from homology"/>
<dbReference type="Proteomes" id="UP000494040">
    <property type="component" value="Unassembled WGS sequence"/>
</dbReference>
<dbReference type="PANTHER" id="PTHR11461:SF278">
    <property type="entry name" value="SERINE PROTEASE INHIBITOR 88EA"/>
    <property type="match status" value="1"/>
</dbReference>
<feature type="chain" id="PRO_5035312691" description="Serpin domain-containing protein" evidence="4">
    <location>
        <begin position="19"/>
        <end position="413"/>
    </location>
</feature>
<dbReference type="InterPro" id="IPR036186">
    <property type="entry name" value="Serpin_sf"/>
</dbReference>
<accession>A0A8I6RJB5</accession>
<reference evidence="6" key="1">
    <citation type="submission" date="2022-01" db="UniProtKB">
        <authorList>
            <consortium name="EnsemblMetazoa"/>
        </authorList>
    </citation>
    <scope>IDENTIFICATION</scope>
</reference>
<keyword evidence="2" id="KW-0722">Serine protease inhibitor</keyword>
<dbReference type="SMART" id="SM00093">
    <property type="entry name" value="SERPIN"/>
    <property type="match status" value="1"/>
</dbReference>
<gene>
    <name evidence="6" type="primary">106664930</name>
</gene>
<evidence type="ECO:0000259" key="5">
    <source>
        <dbReference type="SMART" id="SM00093"/>
    </source>
</evidence>
<feature type="signal peptide" evidence="4">
    <location>
        <begin position="1"/>
        <end position="18"/>
    </location>
</feature>
<dbReference type="PROSITE" id="PS00284">
    <property type="entry name" value="SERPIN"/>
    <property type="match status" value="1"/>
</dbReference>
<dbReference type="InterPro" id="IPR042185">
    <property type="entry name" value="Serpin_sf_2"/>
</dbReference>
<dbReference type="KEGG" id="clec:106664930"/>
<evidence type="ECO:0000256" key="3">
    <source>
        <dbReference type="RuleBase" id="RU000411"/>
    </source>
</evidence>
<evidence type="ECO:0000256" key="4">
    <source>
        <dbReference type="SAM" id="SignalP"/>
    </source>
</evidence>
<dbReference type="InterPro" id="IPR042178">
    <property type="entry name" value="Serpin_sf_1"/>
</dbReference>
<evidence type="ECO:0000256" key="1">
    <source>
        <dbReference type="ARBA" id="ARBA00022690"/>
    </source>
</evidence>
<dbReference type="Pfam" id="PF00079">
    <property type="entry name" value="Serpin"/>
    <property type="match status" value="1"/>
</dbReference>
<protein>
    <recommendedName>
        <fullName evidence="5">Serpin domain-containing protein</fullName>
    </recommendedName>
</protein>
<dbReference type="InterPro" id="IPR000215">
    <property type="entry name" value="Serpin_fam"/>
</dbReference>
<dbReference type="EnsemblMetazoa" id="XM_014391019.2">
    <property type="protein sequence ID" value="XP_014246505.1"/>
    <property type="gene ID" value="LOC106664930"/>
</dbReference>
<evidence type="ECO:0000313" key="7">
    <source>
        <dbReference type="Proteomes" id="UP000494040"/>
    </source>
</evidence>
<dbReference type="Gene3D" id="2.10.310.10">
    <property type="entry name" value="Serpins superfamily"/>
    <property type="match status" value="1"/>
</dbReference>
<comment type="similarity">
    <text evidence="3">Belongs to the serpin family.</text>
</comment>
<dbReference type="Gene3D" id="3.30.497.10">
    <property type="entry name" value="Antithrombin, subunit I, domain 2"/>
    <property type="match status" value="1"/>
</dbReference>
<dbReference type="PANTHER" id="PTHR11461">
    <property type="entry name" value="SERINE PROTEASE INHIBITOR, SERPIN"/>
    <property type="match status" value="1"/>
</dbReference>
<evidence type="ECO:0000256" key="2">
    <source>
        <dbReference type="ARBA" id="ARBA00022900"/>
    </source>
</evidence>
<keyword evidence="1" id="KW-0646">Protease inhibitor</keyword>
<keyword evidence="4" id="KW-0732">Signal</keyword>
<sequence>MRELIWAVLIFLPSLTTQQCLTSSDSKPMDVNAREYLSTGEQQFTLNMIKLVNRQRQTENVFFSPFGIYNALLLAYFTANGNTEASIKQVLGLPANHDKANTMQVYKLERYYQKAREYNTSSYEFSMANRLFISPTEEVKECMKSLFEEEIKVTDFSKNPVKEINQWVSNLTRDQIKDFLPENSLDPNSKLVLVNAAYFKGMWTTKFVKGDTKKEVFYISNSNTTFVTMMKVKSTFNHMVSEKLGAHILELPYQGDAISMFIMLPPFASPNGVTNILERLTLNTLKEVINNNTVSRLVEVKVPKFTIEHELDLVPVLEQLNVGDLFKDTSDLTGLTGKPGIHLDSALHKSKVSLDEDGTTAASATAFFSFRSSRPLEPARFYCNHPFVYFIYDHISKNILFIGVFNKPTETTT</sequence>
<dbReference type="InterPro" id="IPR023795">
    <property type="entry name" value="Serpin_CS"/>
</dbReference>
<dbReference type="AlphaFoldDB" id="A0A8I6RJB5"/>
<dbReference type="CDD" id="cd19594">
    <property type="entry name" value="serpin_crustaceans_chelicerates_insects"/>
    <property type="match status" value="1"/>
</dbReference>
<dbReference type="GO" id="GO:0005615">
    <property type="term" value="C:extracellular space"/>
    <property type="evidence" value="ECO:0007669"/>
    <property type="project" value="InterPro"/>
</dbReference>
<dbReference type="OMA" id="MTKGHIR"/>
<organism evidence="6 7">
    <name type="scientific">Cimex lectularius</name>
    <name type="common">Bed bug</name>
    <name type="synonym">Acanthia lectularia</name>
    <dbReference type="NCBI Taxonomy" id="79782"/>
    <lineage>
        <taxon>Eukaryota</taxon>
        <taxon>Metazoa</taxon>
        <taxon>Ecdysozoa</taxon>
        <taxon>Arthropoda</taxon>
        <taxon>Hexapoda</taxon>
        <taxon>Insecta</taxon>
        <taxon>Pterygota</taxon>
        <taxon>Neoptera</taxon>
        <taxon>Paraneoptera</taxon>
        <taxon>Hemiptera</taxon>
        <taxon>Heteroptera</taxon>
        <taxon>Panheteroptera</taxon>
        <taxon>Cimicomorpha</taxon>
        <taxon>Cimicidae</taxon>
        <taxon>Cimex</taxon>
    </lineage>
</organism>
<keyword evidence="7" id="KW-1185">Reference proteome</keyword>
<feature type="domain" description="Serpin" evidence="5">
    <location>
        <begin position="46"/>
        <end position="408"/>
    </location>
</feature>
<dbReference type="Gene3D" id="2.30.39.10">
    <property type="entry name" value="Alpha-1-antitrypsin, domain 1"/>
    <property type="match status" value="1"/>
</dbReference>
<name>A0A8I6RJB5_CIMLE</name>
<dbReference type="InterPro" id="IPR023796">
    <property type="entry name" value="Serpin_dom"/>
</dbReference>
<evidence type="ECO:0000313" key="6">
    <source>
        <dbReference type="EnsemblMetazoa" id="XP_014246505.1"/>
    </source>
</evidence>
<dbReference type="GO" id="GO:0004867">
    <property type="term" value="F:serine-type endopeptidase inhibitor activity"/>
    <property type="evidence" value="ECO:0007669"/>
    <property type="project" value="UniProtKB-KW"/>
</dbReference>
<dbReference type="SUPFAM" id="SSF56574">
    <property type="entry name" value="Serpins"/>
    <property type="match status" value="1"/>
</dbReference>